<name>A0A7Z7VNS1_VIBCL</name>
<dbReference type="EMBL" id="SISP01000020">
    <property type="protein sequence ID" value="TBM41323.1"/>
    <property type="molecule type" value="Genomic_DNA"/>
</dbReference>
<accession>A0A7Z7VNS1</accession>
<comment type="caution">
    <text evidence="1">The sequence shown here is derived from an EMBL/GenBank/DDBJ whole genome shotgun (WGS) entry which is preliminary data.</text>
</comment>
<sequence>MQESDITKIWLEGEWSNDLWICFNISNEIKAYCEKELVPQIPYWSDKEGDIRAPYEDDEFASFESPIVGGCFLNECVDEDSGFSCDIAELIDLAHRKIDADKAGIEWMLGTSDLSYYELNIGYSYNSHSLKLAENNKDKVAYIFFENNSGKGMTYSGSYDQFDNVDLAREKINQLYESLNFDDFALLMHFYRKLEESEKN</sequence>
<gene>
    <name evidence="1" type="ORF">EYB64_12170</name>
</gene>
<evidence type="ECO:0000313" key="2">
    <source>
        <dbReference type="Proteomes" id="UP000294145"/>
    </source>
</evidence>
<organism evidence="1 2">
    <name type="scientific">Vibrio cholerae</name>
    <dbReference type="NCBI Taxonomy" id="666"/>
    <lineage>
        <taxon>Bacteria</taxon>
        <taxon>Pseudomonadati</taxon>
        <taxon>Pseudomonadota</taxon>
        <taxon>Gammaproteobacteria</taxon>
        <taxon>Vibrionales</taxon>
        <taxon>Vibrionaceae</taxon>
        <taxon>Vibrio</taxon>
    </lineage>
</organism>
<dbReference type="RefSeq" id="WP_154813811.1">
    <property type="nucleotide sequence ID" value="NZ_SISP01000020.1"/>
</dbReference>
<dbReference type="Proteomes" id="UP000294145">
    <property type="component" value="Unassembled WGS sequence"/>
</dbReference>
<proteinExistence type="predicted"/>
<protein>
    <submittedName>
        <fullName evidence="1">Uncharacterized protein</fullName>
    </submittedName>
</protein>
<dbReference type="AlphaFoldDB" id="A0A7Z7VNS1"/>
<reference evidence="1 2" key="1">
    <citation type="submission" date="2019-02" db="EMBL/GenBank/DDBJ databases">
        <title>Genomic plasticity associated with the antimicrobial resistance in Vibrio cholerae.</title>
        <authorList>
            <person name="Verma J."/>
            <person name="Bag S."/>
            <person name="Saha B."/>
            <person name="Kumar P."/>
            <person name="Ghosh T.S."/>
            <person name="Dayal M."/>
            <person name="Senapati T."/>
            <person name="Mehra S."/>
            <person name="Dey P."/>
            <person name="Desigamani A."/>
            <person name="Kumar D."/>
            <person name="Rana P."/>
            <person name="Kumar B."/>
            <person name="Maiti T.K."/>
            <person name="Sharma N.C."/>
            <person name="Bhadra R.K."/>
            <person name="Mutreja A."/>
            <person name="Nair G.B."/>
            <person name="Ramamurthy T."/>
            <person name="Das B."/>
        </authorList>
    </citation>
    <scope>NUCLEOTIDE SEQUENCE [LARGE SCALE GENOMIC DNA]</scope>
    <source>
        <strain evidence="1 2">IDH06781</strain>
    </source>
</reference>
<evidence type="ECO:0000313" key="1">
    <source>
        <dbReference type="EMBL" id="TBM41323.1"/>
    </source>
</evidence>